<comment type="caution">
    <text evidence="2">The sequence shown here is derived from an EMBL/GenBank/DDBJ whole genome shotgun (WGS) entry which is preliminary data.</text>
</comment>
<dbReference type="EMBL" id="WTRC01000600">
    <property type="protein sequence ID" value="MWT23843.1"/>
    <property type="molecule type" value="Genomic_DNA"/>
</dbReference>
<dbReference type="EMBL" id="WTQQ01000289">
    <property type="protein sequence ID" value="MWR89998.1"/>
    <property type="molecule type" value="Genomic_DNA"/>
</dbReference>
<name>A0A6D0JDN3_ECOLX</name>
<dbReference type="AlphaFoldDB" id="A0A6D0JDN3"/>
<sequence>MRHKNKVDVVKFLKVFESKKIPENGKISLMYESAIHYDMYSVYIKDDEGNDYLFDSYSNGIIKVKKWNHQNKTFNIDTILKPERLTSNSFSGIYYYHAHELKFDSLDDLSYFNVLRFRRIADRQNKKLSREKYLYRQRKQEITDVMTVLAAIVRIYREQQGEKPFSETLIMNDVAGRLWIYHDDYSRLIKELRLCLDSLVESGDISKTRDGYKPTGKAINTLNHFNNEKQRYNENIRSQKSMFWATLFAAIGALGSMTAAFIGLMK</sequence>
<keyword evidence="1" id="KW-0472">Membrane</keyword>
<evidence type="ECO:0000313" key="2">
    <source>
        <dbReference type="EMBL" id="MWR89998.1"/>
    </source>
</evidence>
<evidence type="ECO:0000313" key="4">
    <source>
        <dbReference type="Proteomes" id="UP000436482"/>
    </source>
</evidence>
<evidence type="ECO:0000313" key="3">
    <source>
        <dbReference type="EMBL" id="MWT23843.1"/>
    </source>
</evidence>
<dbReference type="Proteomes" id="UP000436482">
    <property type="component" value="Unassembled WGS sequence"/>
</dbReference>
<proteinExistence type="predicted"/>
<reference evidence="4 5" key="1">
    <citation type="submission" date="2019-12" db="EMBL/GenBank/DDBJ databases">
        <title>Enteriobacteria Tanzani isolates_8377-8380.</title>
        <authorList>
            <person name="Subbiah M."/>
            <person name="Call D."/>
        </authorList>
    </citation>
    <scope>NUCLEOTIDE SEQUENCE [LARGE SCALE GENOMIC DNA]</scope>
    <source>
        <strain evidence="3 5">8378wH8</strain>
        <strain evidence="2 4">8379wE6</strain>
    </source>
</reference>
<accession>A0A6D0JDN3</accession>
<organism evidence="2 4">
    <name type="scientific">Escherichia coli</name>
    <dbReference type="NCBI Taxonomy" id="562"/>
    <lineage>
        <taxon>Bacteria</taxon>
        <taxon>Pseudomonadati</taxon>
        <taxon>Pseudomonadota</taxon>
        <taxon>Gammaproteobacteria</taxon>
        <taxon>Enterobacterales</taxon>
        <taxon>Enterobacteriaceae</taxon>
        <taxon>Escherichia</taxon>
    </lineage>
</organism>
<feature type="transmembrane region" description="Helical" evidence="1">
    <location>
        <begin position="242"/>
        <end position="264"/>
    </location>
</feature>
<dbReference type="Proteomes" id="UP000462410">
    <property type="component" value="Unassembled WGS sequence"/>
</dbReference>
<keyword evidence="1" id="KW-1133">Transmembrane helix</keyword>
<gene>
    <name evidence="3" type="ORF">GP965_23470</name>
    <name evidence="2" type="ORF">GP979_17105</name>
</gene>
<keyword evidence="1" id="KW-0812">Transmembrane</keyword>
<dbReference type="RefSeq" id="WP_016233350.1">
    <property type="nucleotide sequence ID" value="NZ_JAQIZA010000001.1"/>
</dbReference>
<evidence type="ECO:0000313" key="5">
    <source>
        <dbReference type="Proteomes" id="UP000462410"/>
    </source>
</evidence>
<evidence type="ECO:0000256" key="1">
    <source>
        <dbReference type="SAM" id="Phobius"/>
    </source>
</evidence>
<protein>
    <submittedName>
        <fullName evidence="2">Uncharacterized protein</fullName>
    </submittedName>
</protein>